<reference evidence="1" key="1">
    <citation type="submission" date="2023-03" db="UniProtKB">
        <authorList>
            <consortium name="EnsemblPlants"/>
        </authorList>
    </citation>
    <scope>IDENTIFICATION</scope>
</reference>
<sequence>MNLLSGWSRKAVAAFSAVKADVAAEEVSSIPCLLVSFFIRYSFVDKKGFHPKVRDFYKSRFYRFLLILEKQLCNDRTGA</sequence>
<evidence type="ECO:0000313" key="1">
    <source>
        <dbReference type="EnsemblPlants" id="MELO3C027998.2.1"/>
    </source>
</evidence>
<dbReference type="Gramene" id="MELO3C027998.2.1">
    <property type="protein sequence ID" value="MELO3C027998.2.1"/>
    <property type="gene ID" value="MELO3C027998.2"/>
</dbReference>
<dbReference type="AlphaFoldDB" id="A0A9I9E355"/>
<organism evidence="1">
    <name type="scientific">Cucumis melo</name>
    <name type="common">Muskmelon</name>
    <dbReference type="NCBI Taxonomy" id="3656"/>
    <lineage>
        <taxon>Eukaryota</taxon>
        <taxon>Viridiplantae</taxon>
        <taxon>Streptophyta</taxon>
        <taxon>Embryophyta</taxon>
        <taxon>Tracheophyta</taxon>
        <taxon>Spermatophyta</taxon>
        <taxon>Magnoliopsida</taxon>
        <taxon>eudicotyledons</taxon>
        <taxon>Gunneridae</taxon>
        <taxon>Pentapetalae</taxon>
        <taxon>rosids</taxon>
        <taxon>fabids</taxon>
        <taxon>Cucurbitales</taxon>
        <taxon>Cucurbitaceae</taxon>
        <taxon>Benincaseae</taxon>
        <taxon>Cucumis</taxon>
    </lineage>
</organism>
<proteinExistence type="predicted"/>
<protein>
    <submittedName>
        <fullName evidence="1">Uncharacterized protein</fullName>
    </submittedName>
</protein>
<accession>A0A9I9E355</accession>
<name>A0A9I9E355_CUCME</name>
<dbReference type="EnsemblPlants" id="MELO3C027998.2.1">
    <property type="protein sequence ID" value="MELO3C027998.2.1"/>
    <property type="gene ID" value="MELO3C027998.2"/>
</dbReference>